<protein>
    <submittedName>
        <fullName evidence="2">Uncharacterized protein</fullName>
    </submittedName>
</protein>
<evidence type="ECO:0000256" key="1">
    <source>
        <dbReference type="SAM" id="MobiDB-lite"/>
    </source>
</evidence>
<feature type="region of interest" description="Disordered" evidence="1">
    <location>
        <begin position="1"/>
        <end position="314"/>
    </location>
</feature>
<feature type="compositionally biased region" description="Basic and acidic residues" evidence="1">
    <location>
        <begin position="277"/>
        <end position="301"/>
    </location>
</feature>
<sequence length="357" mass="38986">MKPARGSWGRNCATSHPPGEGPGTRRPPAPEGPASGHPEQGLAGSSGPGREAGHRSGHPVERQLGTEPDPDGPGRHEAENVNPARGKPPGMRTGQQRAVVPQHGNPPHEQLVHRDVDGCVPRQVPVDGQPPVRREQRHVRGPRRTPDGIEDDVEAVVPERAGEHVPGDDPVVAEPLRVRRPHGAAHHPHHRRGARRAGELRGERTDTARGRVDEHPLPLPHPPHPLDQVVRGRPRPPQPCGVPQRCRPDAERQHGGRDDDFRAGPALDEGDDLLPDPLRRDPLPDCDDPPRGLETGHEGPRQRYVPVPHQDVPPLHPRVGDAYGHLARSRHGFRHILDAVLPDPVQHDSLHAHSSLR</sequence>
<dbReference type="Proteomes" id="UP001152519">
    <property type="component" value="Unassembled WGS sequence"/>
</dbReference>
<proteinExistence type="predicted"/>
<evidence type="ECO:0000313" key="3">
    <source>
        <dbReference type="Proteomes" id="UP001152519"/>
    </source>
</evidence>
<feature type="compositionally biased region" description="Basic and acidic residues" evidence="1">
    <location>
        <begin position="51"/>
        <end position="61"/>
    </location>
</feature>
<comment type="caution">
    <text evidence="2">The sequence shown here is derived from an EMBL/GenBank/DDBJ whole genome shotgun (WGS) entry which is preliminary data.</text>
</comment>
<feature type="compositionally biased region" description="Basic residues" evidence="1">
    <location>
        <begin position="178"/>
        <end position="195"/>
    </location>
</feature>
<name>A0A9W4EBW7_9ACTN</name>
<accession>A0A9W4EBW7</accession>
<organism evidence="2 3">
    <name type="scientific">Actinacidiphila cocklensis</name>
    <dbReference type="NCBI Taxonomy" id="887465"/>
    <lineage>
        <taxon>Bacteria</taxon>
        <taxon>Bacillati</taxon>
        <taxon>Actinomycetota</taxon>
        <taxon>Actinomycetes</taxon>
        <taxon>Kitasatosporales</taxon>
        <taxon>Streptomycetaceae</taxon>
        <taxon>Actinacidiphila</taxon>
    </lineage>
</organism>
<gene>
    <name evidence="2" type="ORF">SCOCK_920003</name>
</gene>
<reference evidence="2" key="1">
    <citation type="submission" date="2021-05" db="EMBL/GenBank/DDBJ databases">
        <authorList>
            <person name="Arsene-Ploetze F."/>
        </authorList>
    </citation>
    <scope>NUCLEOTIDE SEQUENCE</scope>
    <source>
        <strain evidence="2">DSM 42138</strain>
    </source>
</reference>
<dbReference type="AlphaFoldDB" id="A0A9W4EBW7"/>
<feature type="compositionally biased region" description="Basic and acidic residues" evidence="1">
    <location>
        <begin position="196"/>
        <end position="216"/>
    </location>
</feature>
<keyword evidence="3" id="KW-1185">Reference proteome</keyword>
<evidence type="ECO:0000313" key="2">
    <source>
        <dbReference type="EMBL" id="CAG6399481.1"/>
    </source>
</evidence>
<feature type="compositionally biased region" description="Basic and acidic residues" evidence="1">
    <location>
        <begin position="246"/>
        <end position="262"/>
    </location>
</feature>
<dbReference type="EMBL" id="CAJSLV010000128">
    <property type="protein sequence ID" value="CAG6399481.1"/>
    <property type="molecule type" value="Genomic_DNA"/>
</dbReference>